<dbReference type="InterPro" id="IPR020449">
    <property type="entry name" value="Tscrpt_reg_AraC-type_HTH"/>
</dbReference>
<organism evidence="5 6">
    <name type="scientific">Halopseudomonas xinjiangensis</name>
    <dbReference type="NCBI Taxonomy" id="487184"/>
    <lineage>
        <taxon>Bacteria</taxon>
        <taxon>Pseudomonadati</taxon>
        <taxon>Pseudomonadota</taxon>
        <taxon>Gammaproteobacteria</taxon>
        <taxon>Pseudomonadales</taxon>
        <taxon>Pseudomonadaceae</taxon>
        <taxon>Halopseudomonas</taxon>
    </lineage>
</organism>
<dbReference type="Pfam" id="PF12625">
    <property type="entry name" value="Arabinose_bd"/>
    <property type="match status" value="1"/>
</dbReference>
<dbReference type="InterPro" id="IPR009057">
    <property type="entry name" value="Homeodomain-like_sf"/>
</dbReference>
<proteinExistence type="predicted"/>
<reference evidence="6" key="1">
    <citation type="submission" date="2016-10" db="EMBL/GenBank/DDBJ databases">
        <authorList>
            <person name="Varghese N."/>
            <person name="Submissions S."/>
        </authorList>
    </citation>
    <scope>NUCLEOTIDE SEQUENCE [LARGE SCALE GENOMIC DNA]</scope>
    <source>
        <strain evidence="6">NRRL B-51270</strain>
    </source>
</reference>
<keyword evidence="3" id="KW-0804">Transcription</keyword>
<dbReference type="PANTHER" id="PTHR47894">
    <property type="entry name" value="HTH-TYPE TRANSCRIPTIONAL REGULATOR GADX"/>
    <property type="match status" value="1"/>
</dbReference>
<dbReference type="PROSITE" id="PS01124">
    <property type="entry name" value="HTH_ARAC_FAMILY_2"/>
    <property type="match status" value="1"/>
</dbReference>
<evidence type="ECO:0000256" key="1">
    <source>
        <dbReference type="ARBA" id="ARBA00023015"/>
    </source>
</evidence>
<dbReference type="Proteomes" id="UP000243207">
    <property type="component" value="Chromosome I"/>
</dbReference>
<dbReference type="STRING" id="487184.SAMN05216421_1917"/>
<sequence length="343" mass="38730">MLPEPRWLSPSIHPVYARLVCAELRRRGFSEAQAIADTRLDWHSLHHDNSFLSAEQIQRLIVHAVQLSACPWLGFDVGRHTDVSAHGAAGYAAISAVDVGGAFTTIERYAALRQDLAAFRVDTSTRPSLILNEYLISAETRVYLLGHFTTAILRLLETITGQPPRDLITLEWPLAQPDWSEAFSSVAVHVRFASPCLRIVLPEGYLNTPCLAADVEAHRQALRDCDNQLERLARGGTLSERIKRRLLECGRRFPALEEMACAEHMAPRTLIRHLQAEGVRYQSLLDEVRSDQACWLLSQTSHSIESIAERLGYQDTSNFSRTFRRWLGVTPRQFRQQVTTRPG</sequence>
<dbReference type="EMBL" id="LT629736">
    <property type="protein sequence ID" value="SDS65162.1"/>
    <property type="molecule type" value="Genomic_DNA"/>
</dbReference>
<dbReference type="GO" id="GO:0005829">
    <property type="term" value="C:cytosol"/>
    <property type="evidence" value="ECO:0007669"/>
    <property type="project" value="TreeGrafter"/>
</dbReference>
<dbReference type="SMART" id="SM00342">
    <property type="entry name" value="HTH_ARAC"/>
    <property type="match status" value="1"/>
</dbReference>
<dbReference type="PRINTS" id="PR00032">
    <property type="entry name" value="HTHARAC"/>
</dbReference>
<evidence type="ECO:0000256" key="2">
    <source>
        <dbReference type="ARBA" id="ARBA00023125"/>
    </source>
</evidence>
<dbReference type="Gene3D" id="1.10.10.60">
    <property type="entry name" value="Homeodomain-like"/>
    <property type="match status" value="1"/>
</dbReference>
<dbReference type="InterPro" id="IPR032687">
    <property type="entry name" value="AraC-type_N"/>
</dbReference>
<name>A0A1H1TY63_9GAMM</name>
<dbReference type="GO" id="GO:0000976">
    <property type="term" value="F:transcription cis-regulatory region binding"/>
    <property type="evidence" value="ECO:0007669"/>
    <property type="project" value="TreeGrafter"/>
</dbReference>
<protein>
    <submittedName>
        <fullName evidence="5">Transcriptional regulator, AraC family</fullName>
    </submittedName>
</protein>
<dbReference type="PANTHER" id="PTHR47894:SF1">
    <property type="entry name" value="HTH-TYPE TRANSCRIPTIONAL REGULATOR VQSM"/>
    <property type="match status" value="1"/>
</dbReference>
<evidence type="ECO:0000259" key="4">
    <source>
        <dbReference type="PROSITE" id="PS01124"/>
    </source>
</evidence>
<dbReference type="OrthoDB" id="5582699at2"/>
<evidence type="ECO:0000256" key="3">
    <source>
        <dbReference type="ARBA" id="ARBA00023163"/>
    </source>
</evidence>
<dbReference type="RefSeq" id="WP_093393752.1">
    <property type="nucleotide sequence ID" value="NZ_LT629736.1"/>
</dbReference>
<evidence type="ECO:0000313" key="5">
    <source>
        <dbReference type="EMBL" id="SDS65162.1"/>
    </source>
</evidence>
<keyword evidence="2" id="KW-0238">DNA-binding</keyword>
<dbReference type="Pfam" id="PF12833">
    <property type="entry name" value="HTH_18"/>
    <property type="match status" value="1"/>
</dbReference>
<dbReference type="GO" id="GO:0003700">
    <property type="term" value="F:DNA-binding transcription factor activity"/>
    <property type="evidence" value="ECO:0007669"/>
    <property type="project" value="InterPro"/>
</dbReference>
<accession>A0A1H1TY63</accession>
<dbReference type="InterPro" id="IPR018060">
    <property type="entry name" value="HTH_AraC"/>
</dbReference>
<dbReference type="SUPFAM" id="SSF46689">
    <property type="entry name" value="Homeodomain-like"/>
    <property type="match status" value="1"/>
</dbReference>
<gene>
    <name evidence="5" type="ORF">SAMN05216421_1917</name>
</gene>
<feature type="domain" description="HTH araC/xylS-type" evidence="4">
    <location>
        <begin position="240"/>
        <end position="337"/>
    </location>
</feature>
<keyword evidence="1" id="KW-0805">Transcription regulation</keyword>
<evidence type="ECO:0000313" key="6">
    <source>
        <dbReference type="Proteomes" id="UP000243207"/>
    </source>
</evidence>
<dbReference type="AlphaFoldDB" id="A0A1H1TY63"/>
<keyword evidence="6" id="KW-1185">Reference proteome</keyword>